<keyword evidence="1" id="KW-0732">Signal</keyword>
<name>A0A0K8R6C4_IXORI</name>
<evidence type="ECO:0000256" key="1">
    <source>
        <dbReference type="SAM" id="SignalP"/>
    </source>
</evidence>
<dbReference type="EMBL" id="GADI01007113">
    <property type="protein sequence ID" value="JAA66695.1"/>
    <property type="molecule type" value="mRNA"/>
</dbReference>
<sequence>MIVAAVTMGLLYAALFACIATTCAWQAQMTIKNPENNRQLNDPKYGLLQSAWKAINKSEEDPFVLMFRSKNHVTKVSP</sequence>
<accession>A0A0K8R6C4</accession>
<evidence type="ECO:0000313" key="2">
    <source>
        <dbReference type="EMBL" id="JAA66695.1"/>
    </source>
</evidence>
<dbReference type="AlphaFoldDB" id="A0A0K8R6C4"/>
<reference evidence="2" key="1">
    <citation type="submission" date="2012-12" db="EMBL/GenBank/DDBJ databases">
        <title>Identification and characterization of a phenylalanine ammonia-lyase gene family in Isatis indigotica Fort.</title>
        <authorList>
            <person name="Liu Q."/>
            <person name="Chen J."/>
            <person name="Zhou X."/>
            <person name="Di P."/>
            <person name="Xiao Y."/>
            <person name="Xuan H."/>
            <person name="Zhang L."/>
            <person name="Chen W."/>
        </authorList>
    </citation>
    <scope>NUCLEOTIDE SEQUENCE</scope>
    <source>
        <tissue evidence="2">Salivary gland</tissue>
    </source>
</reference>
<feature type="chain" id="PRO_5005515860" evidence="1">
    <location>
        <begin position="25"/>
        <end position="78"/>
    </location>
</feature>
<protein>
    <submittedName>
        <fullName evidence="2">Putative salivary lipocalin</fullName>
    </submittedName>
</protein>
<organism evidence="2">
    <name type="scientific">Ixodes ricinus</name>
    <name type="common">Common tick</name>
    <name type="synonym">Acarus ricinus</name>
    <dbReference type="NCBI Taxonomy" id="34613"/>
    <lineage>
        <taxon>Eukaryota</taxon>
        <taxon>Metazoa</taxon>
        <taxon>Ecdysozoa</taxon>
        <taxon>Arthropoda</taxon>
        <taxon>Chelicerata</taxon>
        <taxon>Arachnida</taxon>
        <taxon>Acari</taxon>
        <taxon>Parasitiformes</taxon>
        <taxon>Ixodida</taxon>
        <taxon>Ixodoidea</taxon>
        <taxon>Ixodidae</taxon>
        <taxon>Ixodinae</taxon>
        <taxon>Ixodes</taxon>
    </lineage>
</organism>
<feature type="signal peptide" evidence="1">
    <location>
        <begin position="1"/>
        <end position="24"/>
    </location>
</feature>
<proteinExistence type="evidence at transcript level"/>